<feature type="non-terminal residue" evidence="1">
    <location>
        <position position="121"/>
    </location>
</feature>
<dbReference type="AlphaFoldDB" id="X0U3H2"/>
<proteinExistence type="predicted"/>
<evidence type="ECO:0000313" key="1">
    <source>
        <dbReference type="EMBL" id="GAG00090.1"/>
    </source>
</evidence>
<protein>
    <submittedName>
        <fullName evidence="1">Uncharacterized protein</fullName>
    </submittedName>
</protein>
<organism evidence="1">
    <name type="scientific">marine sediment metagenome</name>
    <dbReference type="NCBI Taxonomy" id="412755"/>
    <lineage>
        <taxon>unclassified sequences</taxon>
        <taxon>metagenomes</taxon>
        <taxon>ecological metagenomes</taxon>
    </lineage>
</organism>
<sequence length="121" mass="13294">MKPVLADYVVARLRRSLPAKHVVPGSTPVLSFGNASDAAIATLGLNPSRREFLDRNGRELSGTARRFETLASLGVPSLASASRSVLHRVVKACNGYFAANPYRRWFDRLEPILQSVCASYY</sequence>
<reference evidence="1" key="1">
    <citation type="journal article" date="2014" name="Front. Microbiol.">
        <title>High frequency of phylogenetically diverse reductive dehalogenase-homologous genes in deep subseafloor sedimentary metagenomes.</title>
        <authorList>
            <person name="Kawai M."/>
            <person name="Futagami T."/>
            <person name="Toyoda A."/>
            <person name="Takaki Y."/>
            <person name="Nishi S."/>
            <person name="Hori S."/>
            <person name="Arai W."/>
            <person name="Tsubouchi T."/>
            <person name="Morono Y."/>
            <person name="Uchiyama I."/>
            <person name="Ito T."/>
            <person name="Fujiyama A."/>
            <person name="Inagaki F."/>
            <person name="Takami H."/>
        </authorList>
    </citation>
    <scope>NUCLEOTIDE SEQUENCE</scope>
    <source>
        <strain evidence="1">Expedition CK06-06</strain>
    </source>
</reference>
<gene>
    <name evidence="1" type="ORF">S01H1_45335</name>
</gene>
<accession>X0U3H2</accession>
<dbReference type="EMBL" id="BARS01028965">
    <property type="protein sequence ID" value="GAG00090.1"/>
    <property type="molecule type" value="Genomic_DNA"/>
</dbReference>
<comment type="caution">
    <text evidence="1">The sequence shown here is derived from an EMBL/GenBank/DDBJ whole genome shotgun (WGS) entry which is preliminary data.</text>
</comment>
<name>X0U3H2_9ZZZZ</name>